<evidence type="ECO:0008006" key="3">
    <source>
        <dbReference type="Google" id="ProtNLM"/>
    </source>
</evidence>
<dbReference type="RefSeq" id="WP_065449420.1">
    <property type="nucleotide sequence ID" value="NZ_LVEN01000022.1"/>
</dbReference>
<sequence length="181" mass="20147">MITKTTLEKAAKFVHDCKFIFSFKKNIFQKNIFSLLFCLITTLAFAQTKNVDSYLSALPSSDAIKVKHLLYDLQSAVYYLSDDRTVKIYGDNPTALYTDVNSIPFLGSAAIQGNDIEIATIKIETSSDLSRTIDLTSFSGFAKLKYIYISTAIQTSEAVINNMIKNDTSKYVLIYNVSIGG</sequence>
<organism evidence="1 2">
    <name type="scientific">Flavobacterium piscis</name>
    <dbReference type="NCBI Taxonomy" id="1114874"/>
    <lineage>
        <taxon>Bacteria</taxon>
        <taxon>Pseudomonadati</taxon>
        <taxon>Bacteroidota</taxon>
        <taxon>Flavobacteriia</taxon>
        <taxon>Flavobacteriales</taxon>
        <taxon>Flavobacteriaceae</taxon>
        <taxon>Flavobacterium</taxon>
    </lineage>
</organism>
<dbReference type="EMBL" id="LVEN01000022">
    <property type="protein sequence ID" value="OCB74767.1"/>
    <property type="molecule type" value="Genomic_DNA"/>
</dbReference>
<accession>A0ABX2XJE4</accession>
<proteinExistence type="predicted"/>
<name>A0ABX2XJE4_9FLAO</name>
<gene>
    <name evidence="1" type="ORF">FLP_10185</name>
</gene>
<evidence type="ECO:0000313" key="2">
    <source>
        <dbReference type="Proteomes" id="UP000093343"/>
    </source>
</evidence>
<protein>
    <recommendedName>
        <fullName evidence="3">DUF4251 domain-containing protein</fullName>
    </recommendedName>
</protein>
<dbReference type="Proteomes" id="UP000093343">
    <property type="component" value="Unassembled WGS sequence"/>
</dbReference>
<keyword evidence="2" id="KW-1185">Reference proteome</keyword>
<evidence type="ECO:0000313" key="1">
    <source>
        <dbReference type="EMBL" id="OCB74767.1"/>
    </source>
</evidence>
<comment type="caution">
    <text evidence="1">The sequence shown here is derived from an EMBL/GenBank/DDBJ whole genome shotgun (WGS) entry which is preliminary data.</text>
</comment>
<reference evidence="2" key="1">
    <citation type="submission" date="2016-03" db="EMBL/GenBank/DDBJ databases">
        <title>Draft genome sequence of Paenibacillus glacialis DSM 22343.</title>
        <authorList>
            <person name="Shin S.-K."/>
            <person name="Yi H."/>
        </authorList>
    </citation>
    <scope>NUCLEOTIDE SEQUENCE [LARGE SCALE GENOMIC DNA]</scope>
    <source>
        <strain evidence="2">CCUG 60099</strain>
    </source>
</reference>